<name>A0A1P8AGD8_9ACAR</name>
<dbReference type="PANTHER" id="PTHR11410">
    <property type="entry name" value="ATP SYNTHASE SUBUNIT A"/>
    <property type="match status" value="1"/>
</dbReference>
<dbReference type="PROSITE" id="PS00449">
    <property type="entry name" value="ATPASE_A"/>
    <property type="match status" value="1"/>
</dbReference>
<evidence type="ECO:0000256" key="2">
    <source>
        <dbReference type="ARBA" id="ARBA00006810"/>
    </source>
</evidence>
<gene>
    <name evidence="13" type="primary">ATP6</name>
</gene>
<comment type="similarity">
    <text evidence="2">Belongs to the ATPase A chain family.</text>
</comment>
<feature type="transmembrane region" description="Helical" evidence="12">
    <location>
        <begin position="125"/>
        <end position="148"/>
    </location>
</feature>
<evidence type="ECO:0000313" key="13">
    <source>
        <dbReference type="EMBL" id="AMX74187.1"/>
    </source>
</evidence>
<keyword evidence="5 12" id="KW-0812">Transmembrane</keyword>
<dbReference type="InterPro" id="IPR045083">
    <property type="entry name" value="ATP_synth_F0_asu_bact/mt"/>
</dbReference>
<feature type="transmembrane region" description="Helical" evidence="12">
    <location>
        <begin position="68"/>
        <end position="92"/>
    </location>
</feature>
<keyword evidence="13" id="KW-0496">Mitochondrion</keyword>
<organism evidence="13">
    <name type="scientific">Ornithodoros zumpti</name>
    <dbReference type="NCBI Taxonomy" id="1827026"/>
    <lineage>
        <taxon>Eukaryota</taxon>
        <taxon>Metazoa</taxon>
        <taxon>Ecdysozoa</taxon>
        <taxon>Arthropoda</taxon>
        <taxon>Chelicerata</taxon>
        <taxon>Arachnida</taxon>
        <taxon>Acari</taxon>
        <taxon>Parasitiformes</taxon>
        <taxon>Ixodida</taxon>
        <taxon>Ixodoidea</taxon>
        <taxon>Argasidae</taxon>
        <taxon>Ornithodorinae</taxon>
        <taxon>Ornithodoros</taxon>
    </lineage>
</organism>
<evidence type="ECO:0000256" key="9">
    <source>
        <dbReference type="ARBA" id="ARBA00023136"/>
    </source>
</evidence>
<evidence type="ECO:0000256" key="11">
    <source>
        <dbReference type="RuleBase" id="RU004450"/>
    </source>
</evidence>
<keyword evidence="3" id="KW-0813">Transport</keyword>
<keyword evidence="10" id="KW-0066">ATP synthesis</keyword>
<dbReference type="GO" id="GO:0045259">
    <property type="term" value="C:proton-transporting ATP synthase complex"/>
    <property type="evidence" value="ECO:0007669"/>
    <property type="project" value="UniProtKB-KW"/>
</dbReference>
<keyword evidence="7 12" id="KW-1133">Transmembrane helix</keyword>
<evidence type="ECO:0000256" key="12">
    <source>
        <dbReference type="SAM" id="Phobius"/>
    </source>
</evidence>
<keyword evidence="4" id="KW-0138">CF(0)</keyword>
<dbReference type="Gene3D" id="1.20.120.220">
    <property type="entry name" value="ATP synthase, F0 complex, subunit A"/>
    <property type="match status" value="1"/>
</dbReference>
<keyword evidence="6" id="KW-0375">Hydrogen ion transport</keyword>
<evidence type="ECO:0000256" key="4">
    <source>
        <dbReference type="ARBA" id="ARBA00022547"/>
    </source>
</evidence>
<dbReference type="PANTHER" id="PTHR11410:SF0">
    <property type="entry name" value="ATP SYNTHASE SUBUNIT A"/>
    <property type="match status" value="1"/>
</dbReference>
<evidence type="ECO:0000256" key="10">
    <source>
        <dbReference type="ARBA" id="ARBA00023310"/>
    </source>
</evidence>
<dbReference type="GO" id="GO:0046933">
    <property type="term" value="F:proton-transporting ATP synthase activity, rotational mechanism"/>
    <property type="evidence" value="ECO:0007669"/>
    <property type="project" value="TreeGrafter"/>
</dbReference>
<dbReference type="AlphaFoldDB" id="A0A1P8AGD8"/>
<feature type="transmembrane region" description="Helical" evidence="12">
    <location>
        <begin position="154"/>
        <end position="174"/>
    </location>
</feature>
<protein>
    <recommendedName>
        <fullName evidence="11">ATP synthase subunit a</fullName>
    </recommendedName>
</protein>
<dbReference type="InterPro" id="IPR023011">
    <property type="entry name" value="ATP_synth_F0_asu_AS"/>
</dbReference>
<sequence length="223" mass="25760">MMTNLFSIFDPSSSESFSFNWMMLALSIFVYPSIFWKIPSRLQTFWFFLLKSLYSDLSNIFKKSTTKFISIFMTIFWFILISNFFGLFPYIFTPTSHINITSSIALPMWISFMLFGWINQTNFMFSHLVPTGTPMFLSMFMVCIETISNLIRPLTLAVRLTANMISGHLLLCLLSNIMHNFPSMNLVVFTPLLILIVLEAAVAIIQSYVFVTLSSLYLNELNN</sequence>
<dbReference type="PRINTS" id="PR00123">
    <property type="entry name" value="ATPASEA"/>
</dbReference>
<evidence type="ECO:0000256" key="6">
    <source>
        <dbReference type="ARBA" id="ARBA00022781"/>
    </source>
</evidence>
<feature type="transmembrane region" description="Helical" evidence="12">
    <location>
        <begin position="98"/>
        <end position="118"/>
    </location>
</feature>
<proteinExistence type="inferred from homology"/>
<reference evidence="13" key="1">
    <citation type="journal article" date="2019" name="Ticks Tick Borne Dis.">
        <title>Argasid and ixodid systematics: Implications for soft tick evolution and systematics, with a new argasid species list.</title>
        <authorList>
            <person name="Mans B.J."/>
            <person name="Featherston J."/>
            <person name="Kvas M."/>
            <person name="Pillay K.A."/>
            <person name="de Klerk D.G."/>
            <person name="Pienaar R."/>
            <person name="de Castro M.H."/>
            <person name="Schwan T.G."/>
            <person name="Lopez J.E."/>
            <person name="Teel P."/>
            <person name="Perez de Leon A.A."/>
            <person name="Sonenshine D.E."/>
            <person name="Egekwu N.I."/>
            <person name="Bakkes D.K."/>
            <person name="Heyne H."/>
            <person name="Kanduma E.G."/>
            <person name="Nyangiwe N."/>
            <person name="Bouattour A."/>
            <person name="Latif A.A."/>
        </authorList>
    </citation>
    <scope>NUCLEOTIDE SEQUENCE</scope>
</reference>
<keyword evidence="9 12" id="KW-0472">Membrane</keyword>
<dbReference type="GO" id="GO:0005743">
    <property type="term" value="C:mitochondrial inner membrane"/>
    <property type="evidence" value="ECO:0007669"/>
    <property type="project" value="UniProtKB-SubCell"/>
</dbReference>
<evidence type="ECO:0000256" key="1">
    <source>
        <dbReference type="ARBA" id="ARBA00004141"/>
    </source>
</evidence>
<keyword evidence="8" id="KW-0406">Ion transport</keyword>
<dbReference type="InterPro" id="IPR000568">
    <property type="entry name" value="ATP_synth_F0_asu"/>
</dbReference>
<geneLocation type="mitochondrion" evidence="13"/>
<dbReference type="SUPFAM" id="SSF81336">
    <property type="entry name" value="F1F0 ATP synthase subunit A"/>
    <property type="match status" value="1"/>
</dbReference>
<evidence type="ECO:0000256" key="8">
    <source>
        <dbReference type="ARBA" id="ARBA00023065"/>
    </source>
</evidence>
<dbReference type="NCBIfam" id="TIGR01131">
    <property type="entry name" value="ATP_synt_6_or_A"/>
    <property type="match status" value="1"/>
</dbReference>
<dbReference type="CDD" id="cd00310">
    <property type="entry name" value="ATP-synt_Fo_a_6"/>
    <property type="match status" value="1"/>
</dbReference>
<feature type="transmembrane region" description="Helical" evidence="12">
    <location>
        <begin position="186"/>
        <end position="211"/>
    </location>
</feature>
<evidence type="ECO:0000256" key="7">
    <source>
        <dbReference type="ARBA" id="ARBA00022989"/>
    </source>
</evidence>
<accession>A0A1P8AGD8</accession>
<feature type="transmembrane region" description="Helical" evidence="12">
    <location>
        <begin position="20"/>
        <end position="38"/>
    </location>
</feature>
<dbReference type="EMBL" id="KR907257">
    <property type="protein sequence ID" value="AMX74187.1"/>
    <property type="molecule type" value="Genomic_DNA"/>
</dbReference>
<evidence type="ECO:0000256" key="5">
    <source>
        <dbReference type="ARBA" id="ARBA00022692"/>
    </source>
</evidence>
<comment type="subcellular location">
    <subcellularLocation>
        <location evidence="1">Membrane</location>
        <topology evidence="1">Multi-pass membrane protein</topology>
    </subcellularLocation>
    <subcellularLocation>
        <location evidence="11">Mitochondrion inner membrane</location>
        <topology evidence="11">Multi-pass membrane protein</topology>
    </subcellularLocation>
</comment>
<dbReference type="Pfam" id="PF00119">
    <property type="entry name" value="ATP-synt_A"/>
    <property type="match status" value="1"/>
</dbReference>
<dbReference type="InterPro" id="IPR035908">
    <property type="entry name" value="F0_ATP_A_sf"/>
</dbReference>
<evidence type="ECO:0000256" key="3">
    <source>
        <dbReference type="ARBA" id="ARBA00022448"/>
    </source>
</evidence>